<dbReference type="GO" id="GO:0071949">
    <property type="term" value="F:FAD binding"/>
    <property type="evidence" value="ECO:0007669"/>
    <property type="project" value="InterPro"/>
</dbReference>
<dbReference type="PATRIC" id="fig|121290.4.peg.734"/>
<dbReference type="InterPro" id="IPR003170">
    <property type="entry name" value="MurB"/>
</dbReference>
<comment type="subcellular location">
    <subcellularLocation>
        <location evidence="3 19">Cytoplasm</location>
    </subcellularLocation>
</comment>
<comment type="pathway">
    <text evidence="4 19">Cell wall biogenesis; peptidoglycan biosynthesis.</text>
</comment>
<dbReference type="Gene3D" id="3.30.43.10">
    <property type="entry name" value="Uridine Diphospho-n-acetylenolpyruvylglucosamine Reductase, domain 2"/>
    <property type="match status" value="1"/>
</dbReference>
<evidence type="ECO:0000256" key="6">
    <source>
        <dbReference type="ARBA" id="ARBA00015188"/>
    </source>
</evidence>
<evidence type="ECO:0000259" key="20">
    <source>
        <dbReference type="PROSITE" id="PS51387"/>
    </source>
</evidence>
<feature type="active site" description="Proton donor" evidence="19">
    <location>
        <position position="228"/>
    </location>
</feature>
<keyword evidence="8 19" id="KW-0132">Cell division</keyword>
<dbReference type="NCBIfam" id="NF010480">
    <property type="entry name" value="PRK13905.1"/>
    <property type="match status" value="1"/>
</dbReference>
<dbReference type="SUPFAM" id="SSF56194">
    <property type="entry name" value="Uridine diphospho-N-Acetylenolpyruvylglucosamine reductase, MurB, C-terminal domain"/>
    <property type="match status" value="1"/>
</dbReference>
<comment type="catalytic activity">
    <reaction evidence="18 19">
        <text>UDP-N-acetyl-alpha-D-muramate + NADP(+) = UDP-N-acetyl-3-O-(1-carboxyvinyl)-alpha-D-glucosamine + NADPH + H(+)</text>
        <dbReference type="Rhea" id="RHEA:12248"/>
        <dbReference type="ChEBI" id="CHEBI:15378"/>
        <dbReference type="ChEBI" id="CHEBI:57783"/>
        <dbReference type="ChEBI" id="CHEBI:58349"/>
        <dbReference type="ChEBI" id="CHEBI:68483"/>
        <dbReference type="ChEBI" id="CHEBI:70757"/>
        <dbReference type="EC" id="1.3.1.98"/>
    </reaction>
</comment>
<evidence type="ECO:0000256" key="8">
    <source>
        <dbReference type="ARBA" id="ARBA00022618"/>
    </source>
</evidence>
<dbReference type="Gene3D" id="3.90.78.10">
    <property type="entry name" value="UDP-N-acetylenolpyruvoylglucosamine reductase, C-terminal domain"/>
    <property type="match status" value="1"/>
</dbReference>
<dbReference type="Gene3D" id="3.30.465.10">
    <property type="match status" value="1"/>
</dbReference>
<keyword evidence="13 19" id="KW-0573">Peptidoglycan synthesis</keyword>
<dbReference type="GO" id="GO:0071555">
    <property type="term" value="P:cell wall organization"/>
    <property type="evidence" value="ECO:0007669"/>
    <property type="project" value="UniProtKB-KW"/>
</dbReference>
<evidence type="ECO:0000256" key="2">
    <source>
        <dbReference type="ARBA" id="ARBA00003921"/>
    </source>
</evidence>
<organism evidence="21 22">
    <name type="scientific">Hyphomicrobium sulfonivorans</name>
    <dbReference type="NCBI Taxonomy" id="121290"/>
    <lineage>
        <taxon>Bacteria</taxon>
        <taxon>Pseudomonadati</taxon>
        <taxon>Pseudomonadota</taxon>
        <taxon>Alphaproteobacteria</taxon>
        <taxon>Hyphomicrobiales</taxon>
        <taxon>Hyphomicrobiaceae</taxon>
        <taxon>Hyphomicrobium</taxon>
    </lineage>
</organism>
<name>A0A109B8S1_HYPSL</name>
<evidence type="ECO:0000256" key="11">
    <source>
        <dbReference type="ARBA" id="ARBA00022857"/>
    </source>
</evidence>
<keyword evidence="15 19" id="KW-0131">Cell cycle</keyword>
<dbReference type="GO" id="GO:0008360">
    <property type="term" value="P:regulation of cell shape"/>
    <property type="evidence" value="ECO:0007669"/>
    <property type="project" value="UniProtKB-KW"/>
</dbReference>
<dbReference type="RefSeq" id="WP_068464925.1">
    <property type="nucleotide sequence ID" value="NZ_LMTR01000093.1"/>
</dbReference>
<comment type="function">
    <text evidence="2 19">Cell wall formation.</text>
</comment>
<evidence type="ECO:0000256" key="16">
    <source>
        <dbReference type="ARBA" id="ARBA00023316"/>
    </source>
</evidence>
<evidence type="ECO:0000256" key="10">
    <source>
        <dbReference type="ARBA" id="ARBA00022827"/>
    </source>
</evidence>
<keyword evidence="10 19" id="KW-0274">FAD</keyword>
<evidence type="ECO:0000256" key="9">
    <source>
        <dbReference type="ARBA" id="ARBA00022630"/>
    </source>
</evidence>
<accession>A0A109B8S1</accession>
<keyword evidence="22" id="KW-1185">Reference proteome</keyword>
<dbReference type="PANTHER" id="PTHR21071">
    <property type="entry name" value="UDP-N-ACETYLENOLPYRUVOYLGLUCOSAMINE REDUCTASE"/>
    <property type="match status" value="1"/>
</dbReference>
<evidence type="ECO:0000256" key="17">
    <source>
        <dbReference type="ARBA" id="ARBA00031026"/>
    </source>
</evidence>
<dbReference type="Pfam" id="PF01565">
    <property type="entry name" value="FAD_binding_4"/>
    <property type="match status" value="1"/>
</dbReference>
<keyword evidence="12 19" id="KW-0133">Cell shape</keyword>
<evidence type="ECO:0000256" key="1">
    <source>
        <dbReference type="ARBA" id="ARBA00001974"/>
    </source>
</evidence>
<dbReference type="NCBIfam" id="TIGR00179">
    <property type="entry name" value="murB"/>
    <property type="match status" value="1"/>
</dbReference>
<dbReference type="InterPro" id="IPR006094">
    <property type="entry name" value="Oxid_FAD_bind_N"/>
</dbReference>
<proteinExistence type="inferred from homology"/>
<feature type="active site" evidence="19">
    <location>
        <position position="298"/>
    </location>
</feature>
<keyword evidence="11 19" id="KW-0521">NADP</keyword>
<evidence type="ECO:0000256" key="13">
    <source>
        <dbReference type="ARBA" id="ARBA00022984"/>
    </source>
</evidence>
<dbReference type="GO" id="GO:0051301">
    <property type="term" value="P:cell division"/>
    <property type="evidence" value="ECO:0007669"/>
    <property type="project" value="UniProtKB-KW"/>
</dbReference>
<dbReference type="GO" id="GO:0005829">
    <property type="term" value="C:cytosol"/>
    <property type="evidence" value="ECO:0007669"/>
    <property type="project" value="TreeGrafter"/>
</dbReference>
<dbReference type="UniPathway" id="UPA00219"/>
<evidence type="ECO:0000256" key="7">
    <source>
        <dbReference type="ARBA" id="ARBA00022490"/>
    </source>
</evidence>
<evidence type="ECO:0000313" key="21">
    <source>
        <dbReference type="EMBL" id="KWT64291.1"/>
    </source>
</evidence>
<evidence type="ECO:0000256" key="14">
    <source>
        <dbReference type="ARBA" id="ARBA00023002"/>
    </source>
</evidence>
<comment type="cofactor">
    <cofactor evidence="1 19">
        <name>FAD</name>
        <dbReference type="ChEBI" id="CHEBI:57692"/>
    </cofactor>
</comment>
<dbReference type="InterPro" id="IPR016167">
    <property type="entry name" value="FAD-bd_PCMH_sub1"/>
</dbReference>
<feature type="domain" description="FAD-binding PCMH-type" evidence="20">
    <location>
        <begin position="35"/>
        <end position="199"/>
    </location>
</feature>
<keyword evidence="14 19" id="KW-0560">Oxidoreductase</keyword>
<dbReference type="AlphaFoldDB" id="A0A109B8S1"/>
<sequence length="321" mass="34093">MTVSDLSADLAAMMPDLRGRLAADVRLADITWFRVGGAAQALFTPADEADLAYFLANCPRDLPVTVIGLGSNLLVRDGGVEGVVIRLGRGFANVTAEPGNRIRAGTAVPDVKVARAAADAGIAGLAFYRGIPGSIGGALRMNAGAHGSETKDVLFEARAVDRQGNIHVLSNADMGFSYRHSSVPKDWILTEALYQGRPGNSAAILQEMEEVAQYREKNQPIKERTGGSTFKNPPGQSSWRLVDEAGCRGLRVGGAKVSEMHCNFLINDANATAEDIERLGETVRARVKASSGVELQWEIIRLGEPLPGCPTGEALAEAEVL</sequence>
<dbReference type="PROSITE" id="PS51387">
    <property type="entry name" value="FAD_PCMH"/>
    <property type="match status" value="1"/>
</dbReference>
<dbReference type="GO" id="GO:0008762">
    <property type="term" value="F:UDP-N-acetylmuramate dehydrogenase activity"/>
    <property type="evidence" value="ECO:0007669"/>
    <property type="project" value="UniProtKB-UniRule"/>
</dbReference>
<evidence type="ECO:0000313" key="22">
    <source>
        <dbReference type="Proteomes" id="UP000059074"/>
    </source>
</evidence>
<evidence type="ECO:0000256" key="12">
    <source>
        <dbReference type="ARBA" id="ARBA00022960"/>
    </source>
</evidence>
<dbReference type="InterPro" id="IPR036635">
    <property type="entry name" value="MurB_C_sf"/>
</dbReference>
<dbReference type="HAMAP" id="MF_00037">
    <property type="entry name" value="MurB"/>
    <property type="match status" value="1"/>
</dbReference>
<evidence type="ECO:0000256" key="18">
    <source>
        <dbReference type="ARBA" id="ARBA00048914"/>
    </source>
</evidence>
<feature type="active site" evidence="19">
    <location>
        <position position="179"/>
    </location>
</feature>
<keyword evidence="7 19" id="KW-0963">Cytoplasm</keyword>
<dbReference type="InterPro" id="IPR016166">
    <property type="entry name" value="FAD-bd_PCMH"/>
</dbReference>
<dbReference type="PANTHER" id="PTHR21071:SF4">
    <property type="entry name" value="UDP-N-ACETYLENOLPYRUVOYLGLUCOSAMINE REDUCTASE"/>
    <property type="match status" value="1"/>
</dbReference>
<protein>
    <recommendedName>
        <fullName evidence="6 19">UDP-N-acetylenolpyruvoylglucosamine reductase</fullName>
        <ecNumber evidence="5 19">1.3.1.98</ecNumber>
    </recommendedName>
    <alternativeName>
        <fullName evidence="17 19">UDP-N-acetylmuramate dehydrogenase</fullName>
    </alternativeName>
</protein>
<evidence type="ECO:0000256" key="15">
    <source>
        <dbReference type="ARBA" id="ARBA00023306"/>
    </source>
</evidence>
<dbReference type="Proteomes" id="UP000059074">
    <property type="component" value="Unassembled WGS sequence"/>
</dbReference>
<evidence type="ECO:0000256" key="19">
    <source>
        <dbReference type="HAMAP-Rule" id="MF_00037"/>
    </source>
</evidence>
<dbReference type="EC" id="1.3.1.98" evidence="5 19"/>
<reference evidence="21 22" key="1">
    <citation type="submission" date="2015-10" db="EMBL/GenBank/DDBJ databases">
        <title>Transcriptomic analysis of a linuron degrading triple-species bacterial consortium.</title>
        <authorList>
            <person name="Albers P."/>
        </authorList>
    </citation>
    <scope>NUCLEOTIDE SEQUENCE [LARGE SCALE GENOMIC DNA]</scope>
    <source>
        <strain evidence="21 22">WDL6</strain>
    </source>
</reference>
<dbReference type="InterPro" id="IPR011601">
    <property type="entry name" value="MurB_C"/>
</dbReference>
<dbReference type="InterPro" id="IPR036318">
    <property type="entry name" value="FAD-bd_PCMH-like_sf"/>
</dbReference>
<dbReference type="SUPFAM" id="SSF56176">
    <property type="entry name" value="FAD-binding/transporter-associated domain-like"/>
    <property type="match status" value="1"/>
</dbReference>
<dbReference type="STRING" id="121290.APY04_3303"/>
<evidence type="ECO:0000256" key="5">
    <source>
        <dbReference type="ARBA" id="ARBA00012518"/>
    </source>
</evidence>
<dbReference type="InterPro" id="IPR016169">
    <property type="entry name" value="FAD-bd_PCMH_sub2"/>
</dbReference>
<dbReference type="Pfam" id="PF02873">
    <property type="entry name" value="MurB_C"/>
    <property type="match status" value="1"/>
</dbReference>
<evidence type="ECO:0000256" key="3">
    <source>
        <dbReference type="ARBA" id="ARBA00004496"/>
    </source>
</evidence>
<dbReference type="EMBL" id="LMTR01000093">
    <property type="protein sequence ID" value="KWT64291.1"/>
    <property type="molecule type" value="Genomic_DNA"/>
</dbReference>
<comment type="similarity">
    <text evidence="19">Belongs to the MurB family.</text>
</comment>
<keyword evidence="9 19" id="KW-0285">Flavoprotein</keyword>
<dbReference type="GO" id="GO:0009252">
    <property type="term" value="P:peptidoglycan biosynthetic process"/>
    <property type="evidence" value="ECO:0007669"/>
    <property type="project" value="UniProtKB-UniRule"/>
</dbReference>
<gene>
    <name evidence="19" type="primary">murB</name>
    <name evidence="21" type="ORF">APY04_3303</name>
</gene>
<keyword evidence="16 19" id="KW-0961">Cell wall biogenesis/degradation</keyword>
<evidence type="ECO:0000256" key="4">
    <source>
        <dbReference type="ARBA" id="ARBA00004752"/>
    </source>
</evidence>
<comment type="caution">
    <text evidence="21">The sequence shown here is derived from an EMBL/GenBank/DDBJ whole genome shotgun (WGS) entry which is preliminary data.</text>
</comment>